<reference evidence="4" key="3">
    <citation type="submission" date="2021-08" db="EMBL/GenBank/DDBJ databases">
        <authorList>
            <person name="de Jong S."/>
            <person name="van den Broek M."/>
            <person name="Merkel A."/>
            <person name="de la Torre Cortes P."/>
            <person name="Kalamorz F."/>
            <person name="Cook G."/>
            <person name="van Loosdrecht M."/>
            <person name="McMillan D."/>
        </authorList>
    </citation>
    <scope>NUCLEOTIDE SEQUENCE</scope>
    <source>
        <strain evidence="4">TA2.A1</strain>
    </source>
</reference>
<dbReference type="InterPro" id="IPR024654">
    <property type="entry name" value="Calcineurin-like_PHP_lpxH"/>
</dbReference>
<dbReference type="SUPFAM" id="SSF56300">
    <property type="entry name" value="Metallo-dependent phosphatases"/>
    <property type="match status" value="1"/>
</dbReference>
<protein>
    <submittedName>
        <fullName evidence="4">Metallophosphoesterase family protein</fullName>
    </submittedName>
</protein>
<dbReference type="eggNOG" id="COG0622">
    <property type="taxonomic scope" value="Bacteria"/>
</dbReference>
<feature type="domain" description="Calcineurin-like phosphoesterase" evidence="2">
    <location>
        <begin position="1"/>
        <end position="67"/>
    </location>
</feature>
<proteinExistence type="inferred from homology"/>
<dbReference type="KEGG" id="cthu:HUR95_10825"/>
<gene>
    <name evidence="3" type="ORF">CathTA2_0625</name>
    <name evidence="4" type="ORF">HUR95_10825</name>
</gene>
<evidence type="ECO:0000259" key="2">
    <source>
        <dbReference type="Pfam" id="PF12850"/>
    </source>
</evidence>
<dbReference type="Gene3D" id="3.60.21.10">
    <property type="match status" value="1"/>
</dbReference>
<dbReference type="EMBL" id="CP082237">
    <property type="protein sequence ID" value="QZT32860.1"/>
    <property type="molecule type" value="Genomic_DNA"/>
</dbReference>
<evidence type="ECO:0000313" key="4">
    <source>
        <dbReference type="EMBL" id="QZT32860.1"/>
    </source>
</evidence>
<evidence type="ECO:0000313" key="3">
    <source>
        <dbReference type="EMBL" id="EGL83809.1"/>
    </source>
</evidence>
<dbReference type="InterPro" id="IPR029052">
    <property type="entry name" value="Metallo-depent_PP-like"/>
</dbReference>
<dbReference type="RefSeq" id="WP_007503022.1">
    <property type="nucleotide sequence ID" value="NZ_AFCE01000080.1"/>
</dbReference>
<dbReference type="AlphaFoldDB" id="F5L4B3"/>
<dbReference type="OrthoDB" id="9800565at2"/>
<name>F5L4B3_CALTT</name>
<organism evidence="3 5">
    <name type="scientific">Caldalkalibacillus thermarum (strain TA2.A1)</name>
    <dbReference type="NCBI Taxonomy" id="986075"/>
    <lineage>
        <taxon>Bacteria</taxon>
        <taxon>Bacillati</taxon>
        <taxon>Bacillota</taxon>
        <taxon>Bacilli</taxon>
        <taxon>Bacillales</taxon>
        <taxon>Bacillaceae</taxon>
        <taxon>Caldalkalibacillus</taxon>
    </lineage>
</organism>
<dbReference type="Pfam" id="PF12850">
    <property type="entry name" value="Metallophos_2"/>
    <property type="match status" value="1"/>
</dbReference>
<reference evidence="3 5" key="1">
    <citation type="journal article" date="2011" name="J. Bacteriol.">
        <title>Draft genome sequence of the thermoalkaliphilic Caldalkalibacillus thermarum strain TA2.A1.</title>
        <authorList>
            <person name="Kalamorz F."/>
            <person name="Keis S."/>
            <person name="McMillan D.G."/>
            <person name="Olsson K."/>
            <person name="Stanton J.A."/>
            <person name="Stockwell P."/>
            <person name="Black M.A."/>
            <person name="Klingeman D.M."/>
            <person name="Land M.L."/>
            <person name="Han C.S."/>
            <person name="Martin S.L."/>
            <person name="Becher S.A."/>
            <person name="Peddie C.J."/>
            <person name="Morgan H.W."/>
            <person name="Matthies D."/>
            <person name="Preiss L."/>
            <person name="Meier T."/>
            <person name="Brown S.D."/>
            <person name="Cook G.M."/>
        </authorList>
    </citation>
    <scope>NUCLEOTIDE SEQUENCE [LARGE SCALE GENOMIC DNA]</scope>
    <source>
        <strain evidence="3 5">TA2.A1</strain>
    </source>
</reference>
<evidence type="ECO:0000313" key="6">
    <source>
        <dbReference type="Proteomes" id="UP000825179"/>
    </source>
</evidence>
<dbReference type="Proteomes" id="UP000825179">
    <property type="component" value="Chromosome"/>
</dbReference>
<accession>F5L4B3</accession>
<evidence type="ECO:0000256" key="1">
    <source>
        <dbReference type="ARBA" id="ARBA00008950"/>
    </source>
</evidence>
<keyword evidence="6" id="KW-1185">Reference proteome</keyword>
<dbReference type="Proteomes" id="UP000010716">
    <property type="component" value="Unassembled WGS sequence"/>
</dbReference>
<reference evidence="4 6" key="2">
    <citation type="journal article" date="2020" name="Extremophiles">
        <title>Genomic analysis of Caldalkalibacillus thermarum TA2.A1 reveals aerobic alkaliphilic metabolism and evolutionary hallmarks linking alkaliphilic bacteria and plant life.</title>
        <authorList>
            <person name="de Jong S.I."/>
            <person name="van den Broek M.A."/>
            <person name="Merkel A.Y."/>
            <person name="de la Torre Cortes P."/>
            <person name="Kalamorz F."/>
            <person name="Cook G.M."/>
            <person name="van Loosdrecht M.C.M."/>
            <person name="McMillan D.G.G."/>
        </authorList>
    </citation>
    <scope>NUCLEOTIDE SEQUENCE [LARGE SCALE GENOMIC DNA]</scope>
    <source>
        <strain evidence="4 6">TA2.A1</strain>
    </source>
</reference>
<evidence type="ECO:0000313" key="5">
    <source>
        <dbReference type="Proteomes" id="UP000010716"/>
    </source>
</evidence>
<dbReference type="EMBL" id="AFCE01000080">
    <property type="protein sequence ID" value="EGL83809.1"/>
    <property type="molecule type" value="Genomic_DNA"/>
</dbReference>
<sequence>MKIGVLSDTHVPKRAKALPAALLEGLKGLDFIIHAGDWQSLEVYDLLSRIAPVDGVAGNVDGEEIVRRFGLKGWPTLAKHIII</sequence>
<comment type="similarity">
    <text evidence="1">Belongs to the metallophosphoesterase superfamily. YfcE family.</text>
</comment>